<dbReference type="PROSITE" id="PS50835">
    <property type="entry name" value="IG_LIKE"/>
    <property type="match status" value="2"/>
</dbReference>
<dbReference type="InterPro" id="IPR036179">
    <property type="entry name" value="Ig-like_dom_sf"/>
</dbReference>
<organism evidence="14 15">
    <name type="scientific">Lates calcarifer</name>
    <name type="common">Barramundi</name>
    <name type="synonym">Holocentrus calcarifer</name>
    <dbReference type="NCBI Taxonomy" id="8187"/>
    <lineage>
        <taxon>Eukaryota</taxon>
        <taxon>Metazoa</taxon>
        <taxon>Chordata</taxon>
        <taxon>Craniata</taxon>
        <taxon>Vertebrata</taxon>
        <taxon>Euteleostomi</taxon>
        <taxon>Actinopterygii</taxon>
        <taxon>Neopterygii</taxon>
        <taxon>Teleostei</taxon>
        <taxon>Neoteleostei</taxon>
        <taxon>Acanthomorphata</taxon>
        <taxon>Carangaria</taxon>
        <taxon>Carangaria incertae sedis</taxon>
        <taxon>Centropomidae</taxon>
        <taxon>Lates</taxon>
    </lineage>
</organism>
<dbReference type="RefSeq" id="XP_018543661.1">
    <property type="nucleotide sequence ID" value="XM_018688145.2"/>
</dbReference>
<evidence type="ECO:0000256" key="12">
    <source>
        <dbReference type="SAM" id="SignalP"/>
    </source>
</evidence>
<evidence type="ECO:0000256" key="8">
    <source>
        <dbReference type="ARBA" id="ARBA00023170"/>
    </source>
</evidence>
<dbReference type="AlphaFoldDB" id="A0AAJ7Q0T4"/>
<feature type="domain" description="Ig-like" evidence="13">
    <location>
        <begin position="140"/>
        <end position="204"/>
    </location>
</feature>
<feature type="chain" id="PRO_5044709067" evidence="12">
    <location>
        <begin position="24"/>
        <end position="345"/>
    </location>
</feature>
<keyword evidence="6 11" id="KW-0472">Membrane</keyword>
<dbReference type="InterPro" id="IPR013783">
    <property type="entry name" value="Ig-like_fold"/>
</dbReference>
<evidence type="ECO:0000256" key="11">
    <source>
        <dbReference type="SAM" id="Phobius"/>
    </source>
</evidence>
<dbReference type="Proteomes" id="UP000694890">
    <property type="component" value="Linkage group LG15"/>
</dbReference>
<dbReference type="GO" id="GO:0031295">
    <property type="term" value="P:T cell costimulation"/>
    <property type="evidence" value="ECO:0007669"/>
    <property type="project" value="TreeGrafter"/>
</dbReference>
<evidence type="ECO:0000256" key="5">
    <source>
        <dbReference type="ARBA" id="ARBA00022989"/>
    </source>
</evidence>
<dbReference type="InterPro" id="IPR007110">
    <property type="entry name" value="Ig-like_dom"/>
</dbReference>
<dbReference type="Pfam" id="PF07686">
    <property type="entry name" value="V-set"/>
    <property type="match status" value="1"/>
</dbReference>
<dbReference type="SUPFAM" id="SSF48726">
    <property type="entry name" value="Immunoglobulin"/>
    <property type="match status" value="2"/>
</dbReference>
<evidence type="ECO:0000256" key="9">
    <source>
        <dbReference type="ARBA" id="ARBA00023180"/>
    </source>
</evidence>
<dbReference type="InterPro" id="IPR013106">
    <property type="entry name" value="Ig_V-set"/>
</dbReference>
<keyword evidence="5 11" id="KW-1133">Transmembrane helix</keyword>
<sequence length="345" mass="38323">MAHCYTQGLLLLVLLIVISECRAVSPEVENMVAYKDGDKALPCFNPNATDSKSCYRVKWTKYATDARQWEVILAWPKKSQDSKRATWGPDGGQMSLLLTKIQKSDEGLYSCEICYGWDCTVVKNISLKVKDCKVLHAVRISPGKPIKINCPVNTTLGQERPQNIFWAVLKGGKPQSVDSERVHINDTSLAILSDSTNDSGWYRCSYIQGQTQRCFDIKILVQVEGFVEVTTVPIITTTTQKALTKSETVRADRKEESRGTFIAPVAAVTVGAVIIAALIGVFVYRRHNTQRITQQSQRKARGALAQSVDSYENVTLGPSYGERRVSFITSFRQASVTPPTSLMAF</sequence>
<keyword evidence="9" id="KW-0325">Glycoprotein</keyword>
<keyword evidence="2" id="KW-1003">Cell membrane</keyword>
<proteinExistence type="predicted"/>
<evidence type="ECO:0000256" key="10">
    <source>
        <dbReference type="ARBA" id="ARBA00023319"/>
    </source>
</evidence>
<evidence type="ECO:0000259" key="13">
    <source>
        <dbReference type="PROSITE" id="PS50835"/>
    </source>
</evidence>
<dbReference type="RefSeq" id="XP_018543666.1">
    <property type="nucleotide sequence ID" value="XM_018688150.2"/>
</dbReference>
<gene>
    <name evidence="15 16" type="primary">LOC108891034</name>
</gene>
<evidence type="ECO:0000313" key="14">
    <source>
        <dbReference type="Proteomes" id="UP000694890"/>
    </source>
</evidence>
<dbReference type="GeneID" id="108891034"/>
<dbReference type="SMART" id="SM00409">
    <property type="entry name" value="IG"/>
    <property type="match status" value="2"/>
</dbReference>
<keyword evidence="10" id="KW-0393">Immunoglobulin domain</keyword>
<evidence type="ECO:0000256" key="7">
    <source>
        <dbReference type="ARBA" id="ARBA00023157"/>
    </source>
</evidence>
<dbReference type="KEGG" id="lcf:108891034"/>
<feature type="transmembrane region" description="Helical" evidence="11">
    <location>
        <begin position="261"/>
        <end position="284"/>
    </location>
</feature>
<feature type="domain" description="Ig-like" evidence="13">
    <location>
        <begin position="26"/>
        <end position="113"/>
    </location>
</feature>
<evidence type="ECO:0000256" key="1">
    <source>
        <dbReference type="ARBA" id="ARBA00004251"/>
    </source>
</evidence>
<keyword evidence="8" id="KW-0675">Receptor</keyword>
<dbReference type="PANTHER" id="PTHR25466:SF14">
    <property type="entry name" value="BUTYROPHILIN SUBFAMILY 2 MEMBER A2-LIKE-RELATED"/>
    <property type="match status" value="1"/>
</dbReference>
<dbReference type="GO" id="GO:0042102">
    <property type="term" value="P:positive regulation of T cell proliferation"/>
    <property type="evidence" value="ECO:0007669"/>
    <property type="project" value="TreeGrafter"/>
</dbReference>
<dbReference type="GO" id="GO:0042130">
    <property type="term" value="P:negative regulation of T cell proliferation"/>
    <property type="evidence" value="ECO:0007669"/>
    <property type="project" value="TreeGrafter"/>
</dbReference>
<dbReference type="GO" id="GO:0009897">
    <property type="term" value="C:external side of plasma membrane"/>
    <property type="evidence" value="ECO:0007669"/>
    <property type="project" value="TreeGrafter"/>
</dbReference>
<evidence type="ECO:0000313" key="16">
    <source>
        <dbReference type="RefSeq" id="XP_018543666.1"/>
    </source>
</evidence>
<dbReference type="InterPro" id="IPR003599">
    <property type="entry name" value="Ig_sub"/>
</dbReference>
<feature type="signal peptide" evidence="12">
    <location>
        <begin position="1"/>
        <end position="23"/>
    </location>
</feature>
<keyword evidence="3 11" id="KW-0812">Transmembrane</keyword>
<dbReference type="GO" id="GO:0071222">
    <property type="term" value="P:cellular response to lipopolysaccharide"/>
    <property type="evidence" value="ECO:0007669"/>
    <property type="project" value="TreeGrafter"/>
</dbReference>
<keyword evidence="7" id="KW-1015">Disulfide bond</keyword>
<comment type="subcellular location">
    <subcellularLocation>
        <location evidence="1">Cell membrane</location>
        <topology evidence="1">Single-pass type I membrane protein</topology>
    </subcellularLocation>
</comment>
<evidence type="ECO:0000256" key="4">
    <source>
        <dbReference type="ARBA" id="ARBA00022729"/>
    </source>
</evidence>
<evidence type="ECO:0000256" key="6">
    <source>
        <dbReference type="ARBA" id="ARBA00023136"/>
    </source>
</evidence>
<evidence type="ECO:0000256" key="2">
    <source>
        <dbReference type="ARBA" id="ARBA00022475"/>
    </source>
</evidence>
<name>A0AAJ7Q0T4_LATCA</name>
<protein>
    <submittedName>
        <fullName evidence="15 16">Uncharacterized protein LOC108891034 isoform X1</fullName>
    </submittedName>
</protein>
<reference evidence="15 16" key="1">
    <citation type="submission" date="2025-04" db="UniProtKB">
        <authorList>
            <consortium name="RefSeq"/>
        </authorList>
    </citation>
    <scope>IDENTIFICATION</scope>
    <source>
        <tissue evidence="15 16">Brain</tissue>
    </source>
</reference>
<evidence type="ECO:0000256" key="3">
    <source>
        <dbReference type="ARBA" id="ARBA00022692"/>
    </source>
</evidence>
<dbReference type="Gene3D" id="2.60.40.10">
    <property type="entry name" value="Immunoglobulins"/>
    <property type="match status" value="2"/>
</dbReference>
<dbReference type="GO" id="GO:0006955">
    <property type="term" value="P:immune response"/>
    <property type="evidence" value="ECO:0007669"/>
    <property type="project" value="TreeGrafter"/>
</dbReference>
<keyword evidence="4 12" id="KW-0732">Signal</keyword>
<dbReference type="InterPro" id="IPR051713">
    <property type="entry name" value="T-cell_Activation_Regulation"/>
</dbReference>
<accession>A0AAJ7Q0T4</accession>
<evidence type="ECO:0000313" key="15">
    <source>
        <dbReference type="RefSeq" id="XP_018543661.1"/>
    </source>
</evidence>
<dbReference type="PANTHER" id="PTHR25466">
    <property type="entry name" value="T-LYMPHOCYTE ACTIVATION ANTIGEN"/>
    <property type="match status" value="1"/>
</dbReference>
<dbReference type="GO" id="GO:0007166">
    <property type="term" value="P:cell surface receptor signaling pathway"/>
    <property type="evidence" value="ECO:0007669"/>
    <property type="project" value="TreeGrafter"/>
</dbReference>